<evidence type="ECO:0000313" key="7">
    <source>
        <dbReference type="RGD" id="6499239"/>
    </source>
</evidence>
<dbReference type="InterPro" id="IPR050694">
    <property type="entry name" value="LRRC14/PRAME"/>
</dbReference>
<dbReference type="SUPFAM" id="SSF52047">
    <property type="entry name" value="RNI-like"/>
    <property type="match status" value="1"/>
</dbReference>
<dbReference type="GeneTree" id="ENSGT01030000234531"/>
<dbReference type="GO" id="GO:0005737">
    <property type="term" value="C:cytoplasm"/>
    <property type="evidence" value="ECO:0000318"/>
    <property type="project" value="GO_Central"/>
</dbReference>
<evidence type="ECO:0000313" key="4">
    <source>
        <dbReference type="Ensembl" id="ENSRNOP00000078515.2"/>
    </source>
</evidence>
<dbReference type="RGD" id="402338855">
    <property type="gene designation" value="LOC134481896"/>
</dbReference>
<dbReference type="RGD" id="6499239">
    <property type="gene designation" value="Pramel53"/>
</dbReference>
<reference evidence="4" key="1">
    <citation type="submission" date="2024-01" db="EMBL/GenBank/DDBJ databases">
        <title>GRCr8: a new rat reference genome assembly contstructed from accurate long reads and long range scaffolding.</title>
        <authorList>
            <person name="Doris P.A."/>
            <person name="Kalbfleisch T."/>
            <person name="Li K."/>
            <person name="Howe K."/>
            <person name="Wood J."/>
        </authorList>
    </citation>
    <scope>NUCLEOTIDE SEQUENCE [LARGE SCALE GENOMIC DNA]</scope>
    <source>
        <strain evidence="4">Brown Norway</strain>
    </source>
</reference>
<gene>
    <name evidence="7" type="primary">Pramel53</name>
    <name evidence="7" type="synonym">LOC100910292</name>
    <name evidence="6" type="synonym">LOC134481896</name>
    <name evidence="4" type="synonym">Pramel36l1</name>
</gene>
<dbReference type="AGR" id="RGD:6499239"/>
<evidence type="ECO:0000256" key="3">
    <source>
        <dbReference type="ARBA" id="ARBA00022737"/>
    </source>
</evidence>
<dbReference type="PIRSF" id="PIRSF038286">
    <property type="entry name" value="PRAME"/>
    <property type="match status" value="1"/>
</dbReference>
<proteinExistence type="inferred from homology"/>
<keyword evidence="5" id="KW-1185">Reference proteome</keyword>
<dbReference type="InterPro" id="IPR026271">
    <property type="entry name" value="PRAME"/>
</dbReference>
<name>A0A8I5ZL15_RAT</name>
<organism evidence="4 5">
    <name type="scientific">Rattus norvegicus</name>
    <name type="common">Rat</name>
    <dbReference type="NCBI Taxonomy" id="10116"/>
    <lineage>
        <taxon>Eukaryota</taxon>
        <taxon>Metazoa</taxon>
        <taxon>Chordata</taxon>
        <taxon>Craniata</taxon>
        <taxon>Vertebrata</taxon>
        <taxon>Euteleostomi</taxon>
        <taxon>Mammalia</taxon>
        <taxon>Eutheria</taxon>
        <taxon>Euarchontoglires</taxon>
        <taxon>Glires</taxon>
        <taxon>Rodentia</taxon>
        <taxon>Myomorpha</taxon>
        <taxon>Muroidea</taxon>
        <taxon>Muridae</taxon>
        <taxon>Murinae</taxon>
        <taxon>Rattus</taxon>
    </lineage>
</organism>
<dbReference type="GO" id="GO:1990756">
    <property type="term" value="F:ubiquitin-like ligase-substrate adaptor activity"/>
    <property type="evidence" value="ECO:0000318"/>
    <property type="project" value="GO_Central"/>
</dbReference>
<dbReference type="GO" id="GO:0008284">
    <property type="term" value="P:positive regulation of cell population proliferation"/>
    <property type="evidence" value="ECO:0007669"/>
    <property type="project" value="InterPro"/>
</dbReference>
<accession>A0A8I5ZL15</accession>
<dbReference type="InterPro" id="IPR032675">
    <property type="entry name" value="LRR_dom_sf"/>
</dbReference>
<dbReference type="GO" id="GO:0043066">
    <property type="term" value="P:negative regulation of apoptotic process"/>
    <property type="evidence" value="ECO:0007669"/>
    <property type="project" value="InterPro"/>
</dbReference>
<keyword evidence="3" id="KW-0677">Repeat</keyword>
<sequence length="498" mass="57512">LCYSSSPRNGHVALDLKMSVQSPPTLEKLAIQSLLRNEDVAMSSLGELPAVLFPALFKEAFTGKHINFVKEMVASWPFPCLPVGALMKTPNLEMLQAVLDGVDMRLTRKFHPRRTKLQVLDLRNMHHYFWNIQAGEEDSSCSAENLKEKKVMKVFHRYALRKRVKVIVDLYICSCLKEEQTCLLKWAQQRKGSLHFCCTKMKVWNLPVCVIREILKVFDPQHITELELHTEWTLLELAHFAPYFGQMRNLQKAFLAPLHRIMFSNSNGIGDREAKCIKKFISQFSKFNCLQHLCMFCVHFLGDHMNQVLGCLMTPLETLSITYYLISQKDLDSLSRSQSLFQLKHLDLRGVVLCDLDIMPLRGLLEKVADTLETLDLQWCRMTDSQLYALLPALRHCCHLTTVNFYSNNFSVPILKDLMQHTANWSRIRVEQYPAPLECYDDLAQVSVERFAEFSSELMYTLGVIRQTKNISFATDICHTCGQRCVYHNGCRLCCCWH</sequence>
<reference evidence="4" key="3">
    <citation type="submission" date="2025-09" db="UniProtKB">
        <authorList>
            <consortium name="Ensembl"/>
        </authorList>
    </citation>
    <scope>IDENTIFICATION</scope>
    <source>
        <strain evidence="4">Brown Norway</strain>
    </source>
</reference>
<reference evidence="4" key="2">
    <citation type="submission" date="2025-08" db="UniProtKB">
        <authorList>
            <consortium name="Ensembl"/>
        </authorList>
    </citation>
    <scope>IDENTIFICATION</scope>
    <source>
        <strain evidence="4">Brown Norway</strain>
    </source>
</reference>
<dbReference type="Ensembl" id="ENSRNOT00000099413.2">
    <property type="protein sequence ID" value="ENSRNOP00000078515.2"/>
    <property type="gene ID" value="ENSRNOG00000064574.2"/>
</dbReference>
<dbReference type="PANTHER" id="PTHR14224">
    <property type="entry name" value="SIMILAR TO PREFERENTIALLY EXPRESSED ANTIGEN IN MELANOMA-LIKE 3"/>
    <property type="match status" value="1"/>
</dbReference>
<dbReference type="Proteomes" id="UP000002494">
    <property type="component" value="Chromosome 14"/>
</dbReference>
<evidence type="ECO:0000256" key="2">
    <source>
        <dbReference type="ARBA" id="ARBA00022614"/>
    </source>
</evidence>
<protein>
    <submittedName>
        <fullName evidence="4">PRAME like 36 like 1</fullName>
    </submittedName>
</protein>
<evidence type="ECO:0000256" key="1">
    <source>
        <dbReference type="ARBA" id="ARBA00009608"/>
    </source>
</evidence>
<dbReference type="AGR" id="RGD:402338855"/>
<evidence type="ECO:0000313" key="5">
    <source>
        <dbReference type="Proteomes" id="UP000002494"/>
    </source>
</evidence>
<dbReference type="GO" id="GO:0045596">
    <property type="term" value="P:negative regulation of cell differentiation"/>
    <property type="evidence" value="ECO:0007669"/>
    <property type="project" value="InterPro"/>
</dbReference>
<dbReference type="GO" id="GO:0043161">
    <property type="term" value="P:proteasome-mediated ubiquitin-dependent protein catabolic process"/>
    <property type="evidence" value="ECO:0000318"/>
    <property type="project" value="GO_Central"/>
</dbReference>
<evidence type="ECO:0000313" key="6">
    <source>
        <dbReference type="RGD" id="402338855"/>
    </source>
</evidence>
<comment type="similarity">
    <text evidence="1">Belongs to the PRAME family.</text>
</comment>
<dbReference type="GO" id="GO:0045892">
    <property type="term" value="P:negative regulation of DNA-templated transcription"/>
    <property type="evidence" value="ECO:0007669"/>
    <property type="project" value="InterPro"/>
</dbReference>
<keyword evidence="2" id="KW-0433">Leucine-rich repeat</keyword>
<dbReference type="PANTHER" id="PTHR14224:SF77">
    <property type="entry name" value="D5ERTD577E PROTEIN-RELATED"/>
    <property type="match status" value="1"/>
</dbReference>
<dbReference type="Gene3D" id="3.80.10.10">
    <property type="entry name" value="Ribonuclease Inhibitor"/>
    <property type="match status" value="1"/>
</dbReference>
<dbReference type="AlphaFoldDB" id="A0A8I5ZL15"/>
<dbReference type="GO" id="GO:0031462">
    <property type="term" value="C:Cul2-RING ubiquitin ligase complex"/>
    <property type="evidence" value="ECO:0000318"/>
    <property type="project" value="GO_Central"/>
</dbReference>
<dbReference type="RGD" id="6503293">
    <property type="gene designation" value="Pramel36l1"/>
</dbReference>